<comment type="caution">
    <text evidence="1">The sequence shown here is derived from an EMBL/GenBank/DDBJ whole genome shotgun (WGS) entry which is preliminary data.</text>
</comment>
<proteinExistence type="predicted"/>
<dbReference type="EMBL" id="MHUZ01000013">
    <property type="protein sequence ID" value="OHA85900.1"/>
    <property type="molecule type" value="Genomic_DNA"/>
</dbReference>
<organism evidence="1 2">
    <name type="scientific">Candidatus Yonathbacteria bacterium RIFOXYD1_FULL_52_36</name>
    <dbReference type="NCBI Taxonomy" id="1802730"/>
    <lineage>
        <taxon>Bacteria</taxon>
        <taxon>Candidatus Yonathiibacteriota</taxon>
    </lineage>
</organism>
<evidence type="ECO:0000313" key="2">
    <source>
        <dbReference type="Proteomes" id="UP000178168"/>
    </source>
</evidence>
<reference evidence="1 2" key="1">
    <citation type="journal article" date="2016" name="Nat. Commun.">
        <title>Thousands of microbial genomes shed light on interconnected biogeochemical processes in an aquifer system.</title>
        <authorList>
            <person name="Anantharaman K."/>
            <person name="Brown C.T."/>
            <person name="Hug L.A."/>
            <person name="Sharon I."/>
            <person name="Castelle C.J."/>
            <person name="Probst A.J."/>
            <person name="Thomas B.C."/>
            <person name="Singh A."/>
            <person name="Wilkins M.J."/>
            <person name="Karaoz U."/>
            <person name="Brodie E.L."/>
            <person name="Williams K.H."/>
            <person name="Hubbard S.S."/>
            <person name="Banfield J.F."/>
        </authorList>
    </citation>
    <scope>NUCLEOTIDE SEQUENCE [LARGE SCALE GENOMIC DNA]</scope>
</reference>
<evidence type="ECO:0008006" key="3">
    <source>
        <dbReference type="Google" id="ProtNLM"/>
    </source>
</evidence>
<dbReference type="Proteomes" id="UP000178168">
    <property type="component" value="Unassembled WGS sequence"/>
</dbReference>
<dbReference type="STRING" id="1802730.A2591_04270"/>
<accession>A0A1G2SLG3</accession>
<dbReference type="Gene3D" id="3.40.50.450">
    <property type="match status" value="1"/>
</dbReference>
<dbReference type="AlphaFoldDB" id="A0A1G2SLG3"/>
<evidence type="ECO:0000313" key="1">
    <source>
        <dbReference type="EMBL" id="OHA85900.1"/>
    </source>
</evidence>
<sequence length="137" mass="15592">MKITICGSMAFSDAMEQIARSLQRKGHKVFLPEGTQDYVAIDTETINKTEGAKKKIEKDLIRRHYKLIQDSDAILVVNNDKRDTKNYIGGNSFLEIGFAYILGKKIYLLNDIPDIQLIQQEIVAMQPSILYGDLDRI</sequence>
<name>A0A1G2SLG3_9BACT</name>
<dbReference type="SUPFAM" id="SSF52309">
    <property type="entry name" value="N-(deoxy)ribosyltransferase-like"/>
    <property type="match status" value="1"/>
</dbReference>
<gene>
    <name evidence="1" type="ORF">A2591_04270</name>
</gene>
<protein>
    <recommendedName>
        <fullName evidence="3">Maf-like protein</fullName>
    </recommendedName>
</protein>